<evidence type="ECO:0000256" key="4">
    <source>
        <dbReference type="ARBA" id="ARBA00022692"/>
    </source>
</evidence>
<dbReference type="InterPro" id="IPR046336">
    <property type="entry name" value="Lon_prtase_N_sf"/>
</dbReference>
<evidence type="ECO:0000313" key="20">
    <source>
        <dbReference type="EMBL" id="KAK1004105.1"/>
    </source>
</evidence>
<feature type="region of interest" description="Disordered" evidence="16">
    <location>
        <begin position="436"/>
        <end position="470"/>
    </location>
</feature>
<dbReference type="GO" id="GO:0005782">
    <property type="term" value="C:peroxisomal matrix"/>
    <property type="evidence" value="ECO:0007669"/>
    <property type="project" value="UniProtKB-SubCell"/>
</dbReference>
<dbReference type="Pfam" id="PF00004">
    <property type="entry name" value="AAA"/>
    <property type="match status" value="1"/>
</dbReference>
<dbReference type="Gene3D" id="1.10.8.60">
    <property type="match status" value="1"/>
</dbReference>
<keyword evidence="6" id="KW-0999">Mitochondrion inner membrane</keyword>
<dbReference type="Pfam" id="PF22667">
    <property type="entry name" value="Lon_lid"/>
    <property type="match status" value="1"/>
</dbReference>
<dbReference type="InterPro" id="IPR023395">
    <property type="entry name" value="MCP_dom_sf"/>
</dbReference>
<dbReference type="PROSITE" id="PS50920">
    <property type="entry name" value="SOLCAR"/>
    <property type="match status" value="3"/>
</dbReference>
<keyword evidence="21" id="KW-1185">Reference proteome</keyword>
<evidence type="ECO:0000256" key="2">
    <source>
        <dbReference type="ARBA" id="ARBA00004253"/>
    </source>
</evidence>
<evidence type="ECO:0000256" key="6">
    <source>
        <dbReference type="ARBA" id="ARBA00022792"/>
    </source>
</evidence>
<keyword evidence="5 13" id="KW-0547">Nucleotide-binding</keyword>
<keyword evidence="11 14" id="KW-0472">Membrane</keyword>
<dbReference type="InterPro" id="IPR003111">
    <property type="entry name" value="Lon_prtase_N"/>
</dbReference>
<accession>A0AAN6QXW0</accession>
<dbReference type="InterPro" id="IPR015947">
    <property type="entry name" value="PUA-like_sf"/>
</dbReference>
<gene>
    <name evidence="20" type="ORF">LTR91_004551</name>
</gene>
<dbReference type="Proteomes" id="UP001175353">
    <property type="component" value="Unassembled WGS sequence"/>
</dbReference>
<dbReference type="InterPro" id="IPR014721">
    <property type="entry name" value="Ribsml_uS5_D2-typ_fold_subgr"/>
</dbReference>
<keyword evidence="10" id="KW-1133">Transmembrane helix</keyword>
<feature type="chain" id="PRO_5042977189" description="Lon protease homolog 2, peroxisomal" evidence="17">
    <location>
        <begin position="28"/>
        <end position="1191"/>
    </location>
</feature>
<dbReference type="Pfam" id="PF05362">
    <property type="entry name" value="Lon_C"/>
    <property type="match status" value="1"/>
</dbReference>
<evidence type="ECO:0000259" key="18">
    <source>
        <dbReference type="PROSITE" id="PS51786"/>
    </source>
</evidence>
<dbReference type="PROSITE" id="PS51786">
    <property type="entry name" value="LON_PROTEOLYTIC"/>
    <property type="match status" value="1"/>
</dbReference>
<dbReference type="Gene3D" id="3.40.50.300">
    <property type="entry name" value="P-loop containing nucleotide triphosphate hydrolases"/>
    <property type="match status" value="1"/>
</dbReference>
<feature type="active site" evidence="13 15">
    <location>
        <position position="870"/>
    </location>
</feature>
<dbReference type="SMART" id="SM00382">
    <property type="entry name" value="AAA"/>
    <property type="match status" value="1"/>
</dbReference>
<evidence type="ECO:0000256" key="7">
    <source>
        <dbReference type="ARBA" id="ARBA00022801"/>
    </source>
</evidence>
<dbReference type="Gene3D" id="3.30.230.10">
    <property type="match status" value="1"/>
</dbReference>
<dbReference type="GO" id="GO:0004252">
    <property type="term" value="F:serine-type endopeptidase activity"/>
    <property type="evidence" value="ECO:0007669"/>
    <property type="project" value="UniProtKB-UniRule"/>
</dbReference>
<feature type="signal peptide" evidence="17">
    <location>
        <begin position="1"/>
        <end position="27"/>
    </location>
</feature>
<comment type="function">
    <text evidence="13">ATP-dependent serine protease that mediates the selective degradation of misfolded and unassembled polypeptides in the peroxisomal matrix. Necessary for type 2 peroxisome targeting signal (PTS2)-containing protein processing and facilitates peroxisome matrix protein import.</text>
</comment>
<dbReference type="Gene3D" id="1.50.40.10">
    <property type="entry name" value="Mitochondrial carrier domain"/>
    <property type="match status" value="1"/>
</dbReference>
<dbReference type="PROSITE" id="PS51787">
    <property type="entry name" value="LON_N"/>
    <property type="match status" value="1"/>
</dbReference>
<proteinExistence type="inferred from homology"/>
<evidence type="ECO:0000313" key="21">
    <source>
        <dbReference type="Proteomes" id="UP001175353"/>
    </source>
</evidence>
<evidence type="ECO:0000256" key="17">
    <source>
        <dbReference type="SAM" id="SignalP"/>
    </source>
</evidence>
<evidence type="ECO:0000256" key="1">
    <source>
        <dbReference type="ARBA" id="ARBA00004141"/>
    </source>
</evidence>
<evidence type="ECO:0000256" key="11">
    <source>
        <dbReference type="ARBA" id="ARBA00023136"/>
    </source>
</evidence>
<dbReference type="FunFam" id="1.10.8.60:FF:000091">
    <property type="entry name" value="Lon protease homolog 2, peroxisomal"/>
    <property type="match status" value="1"/>
</dbReference>
<dbReference type="InterPro" id="IPR018108">
    <property type="entry name" value="MCP_transmembrane"/>
</dbReference>
<evidence type="ECO:0000259" key="19">
    <source>
        <dbReference type="PROSITE" id="PS51787"/>
    </source>
</evidence>
<dbReference type="InterPro" id="IPR020568">
    <property type="entry name" value="Ribosomal_Su5_D2-typ_SF"/>
</dbReference>
<dbReference type="SUPFAM" id="SSF103506">
    <property type="entry name" value="Mitochondrial carrier"/>
    <property type="match status" value="1"/>
</dbReference>
<dbReference type="GO" id="GO:0016887">
    <property type="term" value="F:ATP hydrolysis activity"/>
    <property type="evidence" value="ECO:0007669"/>
    <property type="project" value="UniProtKB-UniRule"/>
</dbReference>
<dbReference type="AlphaFoldDB" id="A0AAN6QXW0"/>
<dbReference type="InterPro" id="IPR027417">
    <property type="entry name" value="P-loop_NTPase"/>
</dbReference>
<evidence type="ECO:0000256" key="3">
    <source>
        <dbReference type="ARBA" id="ARBA00022670"/>
    </source>
</evidence>
<keyword evidence="7 13" id="KW-0378">Hydrolase</keyword>
<sequence length="1191" mass="129682">MANPSRTRTLPLIPLPSLLVLLPGVTARIPLQNRADVAALLANIYSKAATPRPEPSSITIGCVPLRSAYLSADGKQLLEAASKDTEGVTVQTDPSQARKPDLFQYGVLARVTGVQGRREGQLTLVVEGVSRFRTDKIIRERPYFEARVTVYEEAVIPGDDAEITELFAQLKQLSRELIALIRLSSLLPRGPAMTLSPILARRLELYIVRKDVQEAGVLADFMTNIVDCTHDDKLRILSALPVKDRLERIIEVLQRQIGTIQGNSRILSVTTTVSQSNIVEDEILKRLRQDPRMRRMGSGQNPGAMGLPGAPGGQGDEEPNEVEELKKKLDEAKLTPEAQKVADRELKRLAKMNPAQAEHQVCRNYLENLAEIPWTKMTEDNLDAATLSKARKQLDDDHYGLEKIKKRLLEYLAVLKLKQAVNSDLERQIEAITEASRPKDVAKEDASSEDESDVALSTKEEAKPQEQTPEEVQLLKHKKMVDKSPILLLVGPPGTGKTSLAKSVATSLGRQFHRISLGGVRDEAEIRGHRRTYVAAMPGLIVNGLKKVGVANPVILLDEIDKVGTSSYHGDPSAAMLEVLDPEQNSAFVDHYVNIPIDLSKVLFIATANTLDTIPAPLLDRMETIQLSGYTTLEKRHIATRHLIPKQIITNGLADKDVQMNDDVIDKVITSYTRESGVRNLEREIGSVCRSKAVQFAEAKDTNTLPAYSPAVHVDDLEDILGVERFEEELAASTAQPGVVTGLVAYSTGSQGSILFIEVADMPGSGRVQLTGKLGDVLKESVEVALSWVKSHAYELALTHDPNEDIMKARAIHVHCPSGAIPKDGPSAGLAHTVALISLFSGKPVPPSLAMTGEVALRGKVMPVGGIKEKLIGALRAGVKKVLLPQQNRKDVKDLPVEVTEGLEIVLVGHIWEALPHVWPDAQWPGQRDWSGFEIPLDTLKTRLQSAAGFRASGGFRGVYNGIGSAVVGSAPGAALFFVTYEGVKAQFTVHNNGRGEAGAGTHMLAASLGEIAACAVRVPTEVVKQRAQAGQHPSSLKALTSILALRRTHGMGHVWRELYRGWGITVMREVPFTVVQFPLWEGMKAYSLRRRRQQQPTSTNVTIGAVESALYGSVSGAVAAGLTTPLDVLKTRLMLAKERESVVAITTRIWREEGGKAFFSGLGPRTMWISIGGAVFLGSYQWASNLLAGT</sequence>
<feature type="repeat" description="Solcar" evidence="14">
    <location>
        <begin position="920"/>
        <end position="987"/>
    </location>
</feature>
<comment type="similarity">
    <text evidence="13 15">Belongs to the peptidase S16 family.</text>
</comment>
<feature type="region of interest" description="Disordered" evidence="16">
    <location>
        <begin position="290"/>
        <end position="324"/>
    </location>
</feature>
<dbReference type="GO" id="GO:0004176">
    <property type="term" value="F:ATP-dependent peptidase activity"/>
    <property type="evidence" value="ECO:0007669"/>
    <property type="project" value="UniProtKB-UniRule"/>
</dbReference>
<dbReference type="GO" id="GO:0016558">
    <property type="term" value="P:protein import into peroxisome matrix"/>
    <property type="evidence" value="ECO:0007669"/>
    <property type="project" value="UniProtKB-UniRule"/>
</dbReference>
<evidence type="ECO:0000256" key="5">
    <source>
        <dbReference type="ARBA" id="ARBA00022741"/>
    </source>
</evidence>
<dbReference type="HAMAP" id="MF_03121">
    <property type="entry name" value="lonp2_euk"/>
    <property type="match status" value="1"/>
</dbReference>
<dbReference type="InterPro" id="IPR027501">
    <property type="entry name" value="Lonp2_euk"/>
</dbReference>
<keyword evidence="3 13" id="KW-0645">Protease</keyword>
<dbReference type="GO" id="GO:0016020">
    <property type="term" value="C:membrane"/>
    <property type="evidence" value="ECO:0007669"/>
    <property type="project" value="UniProtKB-SubCell"/>
</dbReference>
<dbReference type="InterPro" id="IPR027065">
    <property type="entry name" value="Lon_Prtase"/>
</dbReference>
<keyword evidence="8 13" id="KW-0720">Serine protease</keyword>
<evidence type="ECO:0000256" key="14">
    <source>
        <dbReference type="PROSITE-ProRule" id="PRU00282"/>
    </source>
</evidence>
<dbReference type="SUPFAM" id="SSF52540">
    <property type="entry name" value="P-loop containing nucleoside triphosphate hydrolases"/>
    <property type="match status" value="1"/>
</dbReference>
<feature type="binding site" evidence="13">
    <location>
        <begin position="491"/>
        <end position="498"/>
    </location>
    <ligand>
        <name>ATP</name>
        <dbReference type="ChEBI" id="CHEBI:30616"/>
    </ligand>
</feature>
<dbReference type="Gene3D" id="1.20.58.1480">
    <property type="match status" value="1"/>
</dbReference>
<dbReference type="EC" id="3.4.21.-" evidence="13"/>
<feature type="compositionally biased region" description="Basic and acidic residues" evidence="16">
    <location>
        <begin position="436"/>
        <end position="446"/>
    </location>
</feature>
<organism evidence="20 21">
    <name type="scientific">Friedmanniomyces endolithicus</name>
    <dbReference type="NCBI Taxonomy" id="329885"/>
    <lineage>
        <taxon>Eukaryota</taxon>
        <taxon>Fungi</taxon>
        <taxon>Dikarya</taxon>
        <taxon>Ascomycota</taxon>
        <taxon>Pezizomycotina</taxon>
        <taxon>Dothideomycetes</taxon>
        <taxon>Dothideomycetidae</taxon>
        <taxon>Mycosphaerellales</taxon>
        <taxon>Teratosphaeriaceae</taxon>
        <taxon>Friedmanniomyces</taxon>
    </lineage>
</organism>
<evidence type="ECO:0000256" key="10">
    <source>
        <dbReference type="ARBA" id="ARBA00022989"/>
    </source>
</evidence>
<comment type="caution">
    <text evidence="20">The sequence shown here is derived from an EMBL/GenBank/DDBJ whole genome shotgun (WGS) entry which is preliminary data.</text>
</comment>
<dbReference type="GO" id="GO:0005524">
    <property type="term" value="F:ATP binding"/>
    <property type="evidence" value="ECO:0007669"/>
    <property type="project" value="UniProtKB-UniRule"/>
</dbReference>
<dbReference type="FunFam" id="3.30.230.10:FF:000039">
    <property type="entry name" value="Lon protease homolog 2, peroxisomal"/>
    <property type="match status" value="1"/>
</dbReference>
<dbReference type="PANTHER" id="PTHR10046">
    <property type="entry name" value="ATP DEPENDENT LON PROTEASE FAMILY MEMBER"/>
    <property type="match status" value="1"/>
</dbReference>
<dbReference type="CDD" id="cd19500">
    <property type="entry name" value="RecA-like_Lon"/>
    <property type="match status" value="1"/>
</dbReference>
<dbReference type="SUPFAM" id="SSF88697">
    <property type="entry name" value="PUA domain-like"/>
    <property type="match status" value="1"/>
</dbReference>
<dbReference type="Pfam" id="PF00153">
    <property type="entry name" value="Mito_carr"/>
    <property type="match status" value="3"/>
</dbReference>
<name>A0AAN6QXW0_9PEZI</name>
<keyword evidence="9 13" id="KW-0067">ATP-binding</keyword>
<evidence type="ECO:0000256" key="16">
    <source>
        <dbReference type="SAM" id="MobiDB-lite"/>
    </source>
</evidence>
<dbReference type="GO" id="GO:0016485">
    <property type="term" value="P:protein processing"/>
    <property type="evidence" value="ECO:0007669"/>
    <property type="project" value="UniProtKB-UniRule"/>
</dbReference>
<keyword evidence="6" id="KW-0496">Mitochondrion</keyword>
<dbReference type="SUPFAM" id="SSF54211">
    <property type="entry name" value="Ribosomal protein S5 domain 2-like"/>
    <property type="match status" value="1"/>
</dbReference>
<dbReference type="Gene3D" id="1.20.5.5270">
    <property type="match status" value="1"/>
</dbReference>
<keyword evidence="17" id="KW-0732">Signal</keyword>
<dbReference type="SMART" id="SM00464">
    <property type="entry name" value="LON"/>
    <property type="match status" value="1"/>
</dbReference>
<feature type="active site" evidence="13 15">
    <location>
        <position position="827"/>
    </location>
</feature>
<feature type="domain" description="Lon N-terminal" evidence="19">
    <location>
        <begin position="10"/>
        <end position="257"/>
    </location>
</feature>
<evidence type="ECO:0000256" key="9">
    <source>
        <dbReference type="ARBA" id="ARBA00022840"/>
    </source>
</evidence>
<keyword evidence="4 14" id="KW-0812">Transmembrane</keyword>
<evidence type="ECO:0000256" key="13">
    <source>
        <dbReference type="HAMAP-Rule" id="MF_03121"/>
    </source>
</evidence>
<protein>
    <recommendedName>
        <fullName evidence="13">Lon protease homolog 2, peroxisomal</fullName>
        <ecNumber evidence="13">3.4.21.-</ecNumber>
    </recommendedName>
</protein>
<dbReference type="InterPro" id="IPR054594">
    <property type="entry name" value="Lon_lid"/>
</dbReference>
<reference evidence="20" key="1">
    <citation type="submission" date="2023-06" db="EMBL/GenBank/DDBJ databases">
        <title>Black Yeasts Isolated from many extreme environments.</title>
        <authorList>
            <person name="Coleine C."/>
            <person name="Stajich J.E."/>
            <person name="Selbmann L."/>
        </authorList>
    </citation>
    <scope>NUCLEOTIDE SEQUENCE</scope>
    <source>
        <strain evidence="20">CCFEE 5200</strain>
    </source>
</reference>
<dbReference type="PRINTS" id="PR00830">
    <property type="entry name" value="ENDOLAPTASE"/>
</dbReference>
<evidence type="ECO:0000256" key="15">
    <source>
        <dbReference type="PROSITE-ProRule" id="PRU01122"/>
    </source>
</evidence>
<dbReference type="Gene3D" id="2.30.130.40">
    <property type="entry name" value="LON domain-like"/>
    <property type="match status" value="1"/>
</dbReference>
<dbReference type="Pfam" id="PF02190">
    <property type="entry name" value="LON_substr_bdg"/>
    <property type="match status" value="1"/>
</dbReference>
<feature type="short sequence motif" description="Microbody targeting signal" evidence="13">
    <location>
        <begin position="1189"/>
        <end position="1191"/>
    </location>
</feature>
<dbReference type="InterPro" id="IPR003959">
    <property type="entry name" value="ATPase_AAA_core"/>
</dbReference>
<keyword evidence="12 13" id="KW-0576">Peroxisome</keyword>
<dbReference type="GO" id="GO:0006515">
    <property type="term" value="P:protein quality control for misfolded or incompletely synthesized proteins"/>
    <property type="evidence" value="ECO:0007669"/>
    <property type="project" value="UniProtKB-UniRule"/>
</dbReference>
<dbReference type="EMBL" id="JAUJLE010000026">
    <property type="protein sequence ID" value="KAK1004105.1"/>
    <property type="molecule type" value="Genomic_DNA"/>
</dbReference>
<dbReference type="InterPro" id="IPR003593">
    <property type="entry name" value="AAA+_ATPase"/>
</dbReference>
<comment type="subcellular location">
    <subcellularLocation>
        <location evidence="1">Membrane</location>
        <topology evidence="1">Multi-pass membrane protein</topology>
    </subcellularLocation>
    <subcellularLocation>
        <location evidence="2 13">Peroxisome matrix</location>
    </subcellularLocation>
</comment>
<dbReference type="FunFam" id="1.20.5.5270:FF:000002">
    <property type="entry name" value="Lon protease homolog"/>
    <property type="match status" value="1"/>
</dbReference>
<evidence type="ECO:0000256" key="12">
    <source>
        <dbReference type="ARBA" id="ARBA00023140"/>
    </source>
</evidence>
<feature type="repeat" description="Solcar" evidence="14">
    <location>
        <begin position="998"/>
        <end position="1087"/>
    </location>
</feature>
<evidence type="ECO:0000256" key="8">
    <source>
        <dbReference type="ARBA" id="ARBA00022825"/>
    </source>
</evidence>
<feature type="domain" description="Lon proteolytic" evidence="18">
    <location>
        <begin position="734"/>
        <end position="921"/>
    </location>
</feature>
<feature type="repeat" description="Solcar" evidence="14">
    <location>
        <begin position="1108"/>
        <end position="1187"/>
    </location>
</feature>
<dbReference type="InterPro" id="IPR008269">
    <property type="entry name" value="Lon_proteolytic"/>
</dbReference>